<evidence type="ECO:0000256" key="4">
    <source>
        <dbReference type="ARBA" id="ARBA00023239"/>
    </source>
</evidence>
<dbReference type="Pfam" id="PF02746">
    <property type="entry name" value="MR_MLE_N"/>
    <property type="match status" value="1"/>
</dbReference>
<dbReference type="InterPro" id="IPR013341">
    <property type="entry name" value="Mandelate_racemase_N_dom"/>
</dbReference>
<dbReference type="SFLD" id="SFLDS00001">
    <property type="entry name" value="Enolase"/>
    <property type="match status" value="1"/>
</dbReference>
<feature type="domain" description="Mandelate racemase/muconate lactonizing enzyme C-terminal" evidence="7">
    <location>
        <begin position="149"/>
        <end position="235"/>
    </location>
</feature>
<dbReference type="Pfam" id="PF13378">
    <property type="entry name" value="MR_MLE_C"/>
    <property type="match status" value="1"/>
</dbReference>
<keyword evidence="2" id="KW-0479">Metal-binding</keyword>
<evidence type="ECO:0000259" key="7">
    <source>
        <dbReference type="SMART" id="SM00922"/>
    </source>
</evidence>
<keyword evidence="3" id="KW-0460">Magnesium</keyword>
<evidence type="ECO:0000256" key="2">
    <source>
        <dbReference type="ARBA" id="ARBA00022723"/>
    </source>
</evidence>
<reference evidence="8 9" key="1">
    <citation type="submission" date="2022-05" db="EMBL/GenBank/DDBJ databases">
        <title>Sporolactobacillus sp nov CPB3-1, isolated from tree bark (Mangifera indica L.).</title>
        <authorList>
            <person name="Phuengjayaem S."/>
            <person name="Tanasupawat S."/>
        </authorList>
    </citation>
    <scope>NUCLEOTIDE SEQUENCE [LARGE SCALE GENOMIC DNA]</scope>
    <source>
        <strain evidence="8 9">CPB3-1</strain>
    </source>
</reference>
<protein>
    <recommendedName>
        <fullName evidence="5 6">o-succinylbenzoate synthase</fullName>
        <ecNumber evidence="5 6">4.2.1.113</ecNumber>
    </recommendedName>
</protein>
<dbReference type="InterPro" id="IPR029065">
    <property type="entry name" value="Enolase_C-like"/>
</dbReference>
<dbReference type="SMART" id="SM00922">
    <property type="entry name" value="MR_MLE"/>
    <property type="match status" value="1"/>
</dbReference>
<evidence type="ECO:0000256" key="1">
    <source>
        <dbReference type="ARBA" id="ARBA00001968"/>
    </source>
</evidence>
<dbReference type="SUPFAM" id="SSF54826">
    <property type="entry name" value="Enolase N-terminal domain-like"/>
    <property type="match status" value="1"/>
</dbReference>
<dbReference type="Gene3D" id="3.20.20.120">
    <property type="entry name" value="Enolase-like C-terminal domain"/>
    <property type="match status" value="1"/>
</dbReference>
<keyword evidence="9" id="KW-1185">Reference proteome</keyword>
<dbReference type="EC" id="4.2.1.113" evidence="5 6"/>
<proteinExistence type="predicted"/>
<evidence type="ECO:0000256" key="6">
    <source>
        <dbReference type="NCBIfam" id="TIGR01928"/>
    </source>
</evidence>
<dbReference type="GO" id="GO:0043748">
    <property type="term" value="F:O-succinylbenzoate synthase activity"/>
    <property type="evidence" value="ECO:0007669"/>
    <property type="project" value="UniProtKB-EC"/>
</dbReference>
<dbReference type="NCBIfam" id="TIGR01928">
    <property type="entry name" value="menC_lowGC_arch"/>
    <property type="match status" value="1"/>
</dbReference>
<dbReference type="InterPro" id="IPR036849">
    <property type="entry name" value="Enolase-like_C_sf"/>
</dbReference>
<accession>A0ABT0MA66</accession>
<evidence type="ECO:0000313" key="9">
    <source>
        <dbReference type="Proteomes" id="UP001203004"/>
    </source>
</evidence>
<comment type="cofactor">
    <cofactor evidence="1">
        <name>a divalent metal cation</name>
        <dbReference type="ChEBI" id="CHEBI:60240"/>
    </cofactor>
</comment>
<dbReference type="RefSeq" id="WP_249100360.1">
    <property type="nucleotide sequence ID" value="NZ_JAMAST010000006.1"/>
</dbReference>
<keyword evidence="4 8" id="KW-0456">Lyase</keyword>
<name>A0ABT0MA66_9BACL</name>
<dbReference type="InterPro" id="IPR029017">
    <property type="entry name" value="Enolase-like_N"/>
</dbReference>
<dbReference type="Gene3D" id="3.30.390.10">
    <property type="entry name" value="Enolase-like, N-terminal domain"/>
    <property type="match status" value="1"/>
</dbReference>
<gene>
    <name evidence="8" type="primary">menC</name>
    <name evidence="8" type="ORF">M3N64_07275</name>
</gene>
<dbReference type="SUPFAM" id="SSF51604">
    <property type="entry name" value="Enolase C-terminal domain-like"/>
    <property type="match status" value="1"/>
</dbReference>
<evidence type="ECO:0000256" key="3">
    <source>
        <dbReference type="ARBA" id="ARBA00022842"/>
    </source>
</evidence>
<dbReference type="EMBL" id="JAMAST010000006">
    <property type="protein sequence ID" value="MCL1631749.1"/>
    <property type="molecule type" value="Genomic_DNA"/>
</dbReference>
<dbReference type="PANTHER" id="PTHR48073">
    <property type="entry name" value="O-SUCCINYLBENZOATE SYNTHASE-RELATED"/>
    <property type="match status" value="1"/>
</dbReference>
<dbReference type="InterPro" id="IPR010197">
    <property type="entry name" value="OSBS/NAAAR"/>
</dbReference>
<evidence type="ECO:0000313" key="8">
    <source>
        <dbReference type="EMBL" id="MCL1631749.1"/>
    </source>
</evidence>
<dbReference type="PANTHER" id="PTHR48073:SF5">
    <property type="entry name" value="O-SUCCINYLBENZOATE SYNTHASE"/>
    <property type="match status" value="1"/>
</dbReference>
<organism evidence="8 9">
    <name type="scientific">Sporolactobacillus mangiferae</name>
    <dbReference type="NCBI Taxonomy" id="2940498"/>
    <lineage>
        <taxon>Bacteria</taxon>
        <taxon>Bacillati</taxon>
        <taxon>Bacillota</taxon>
        <taxon>Bacilli</taxon>
        <taxon>Bacillales</taxon>
        <taxon>Sporolactobacillaceae</taxon>
        <taxon>Sporolactobacillus</taxon>
    </lineage>
</organism>
<dbReference type="SFLD" id="SFLDG00180">
    <property type="entry name" value="muconate_cycloisomerase"/>
    <property type="match status" value="1"/>
</dbReference>
<sequence>MKIHSVIVRLISSPLNAPFKTHLQNVTNREALVIELEDTDGRIGYGEADPFSSPWYSEETIRSCFAVLKDFLIPILFEHEGVHPSELDHIWQCIRGNRMAKSGLSQAVWDLHAKQNGIYLGRLFGPAQTSVEAGAVIAADDANKAIAQIERMKSECSYKRYKIKINRMHAVDLLTEIRMHFPDLVLQADANSDYTLSDTEQLCQLDQFDLQMLEQPLAYNDLTDHAALQKLIKTPICLDESICSYQDAASAIKLGSGRIMALKMARVGGWSEALRIRDLCVAHHIPLWCGGMVEFGIAKAHNIALSSVSGFTLPGDLSPSTHYWERDIVAPEITVRNGEIRLPDSPGIGFEIDRDTLCDLTQYTEKFAR</sequence>
<dbReference type="Proteomes" id="UP001203004">
    <property type="component" value="Unassembled WGS sequence"/>
</dbReference>
<evidence type="ECO:0000256" key="5">
    <source>
        <dbReference type="ARBA" id="ARBA00029491"/>
    </source>
</evidence>
<dbReference type="SFLD" id="SFLDF00009">
    <property type="entry name" value="o-succinylbenzoate_synthase"/>
    <property type="match status" value="1"/>
</dbReference>
<comment type="caution">
    <text evidence="8">The sequence shown here is derived from an EMBL/GenBank/DDBJ whole genome shotgun (WGS) entry which is preliminary data.</text>
</comment>
<dbReference type="InterPro" id="IPR013342">
    <property type="entry name" value="Mandelate_racemase_C"/>
</dbReference>